<comment type="caution">
    <text evidence="1">The sequence shown here is derived from an EMBL/GenBank/DDBJ whole genome shotgun (WGS) entry which is preliminary data.</text>
</comment>
<accession>A0A919RN05</accession>
<keyword evidence="2" id="KW-1185">Reference proteome</keyword>
<dbReference type="RefSeq" id="WP_204031799.1">
    <property type="nucleotide sequence ID" value="NZ_BOOW01000049.1"/>
</dbReference>
<organism evidence="1 2">
    <name type="scientific">Sinosporangium siamense</name>
    <dbReference type="NCBI Taxonomy" id="1367973"/>
    <lineage>
        <taxon>Bacteria</taxon>
        <taxon>Bacillati</taxon>
        <taxon>Actinomycetota</taxon>
        <taxon>Actinomycetes</taxon>
        <taxon>Streptosporangiales</taxon>
        <taxon>Streptosporangiaceae</taxon>
        <taxon>Sinosporangium</taxon>
    </lineage>
</organism>
<proteinExistence type="predicted"/>
<dbReference type="EMBL" id="BOOW01000049">
    <property type="protein sequence ID" value="GII96771.1"/>
    <property type="molecule type" value="Genomic_DNA"/>
</dbReference>
<gene>
    <name evidence="1" type="ORF">Ssi02_70020</name>
</gene>
<reference evidence="1" key="1">
    <citation type="submission" date="2021-01" db="EMBL/GenBank/DDBJ databases">
        <title>Whole genome shotgun sequence of Sinosporangium siamense NBRC 109515.</title>
        <authorList>
            <person name="Komaki H."/>
            <person name="Tamura T."/>
        </authorList>
    </citation>
    <scope>NUCLEOTIDE SEQUENCE</scope>
    <source>
        <strain evidence="1">NBRC 109515</strain>
    </source>
</reference>
<name>A0A919RN05_9ACTN</name>
<evidence type="ECO:0000313" key="2">
    <source>
        <dbReference type="Proteomes" id="UP000606172"/>
    </source>
</evidence>
<evidence type="ECO:0000313" key="1">
    <source>
        <dbReference type="EMBL" id="GII96771.1"/>
    </source>
</evidence>
<protein>
    <submittedName>
        <fullName evidence="1">Uncharacterized protein</fullName>
    </submittedName>
</protein>
<sequence>MPRNCDFLFTADAGLFDPLQLHPAAAGHIAFNAGTRWLREHLVSHRALLSEHRTGLAVWSARLRYERPLRFADADELRVRAVMKVRHGGGQVQCDVGIGSGSDRSPLMPAPAVRASLVLIPLRIGGGPALGGTPAVLGQDLLARFRPDERLPSVQTSPVPRLRRALPARPQARTRTRFLIGRHMCEMADQWFWPTALSLAATGREGLIRRHTGVPGHVRDGLRRPVRIVDVLLERPFYLFDRGVVVSSAWARAEGPVFVHELRSGRSRHGVVVEQW</sequence>
<dbReference type="Proteomes" id="UP000606172">
    <property type="component" value="Unassembled WGS sequence"/>
</dbReference>
<dbReference type="AlphaFoldDB" id="A0A919RN05"/>